<dbReference type="Ensembl" id="ENSSFAT00005021524.1">
    <property type="protein sequence ID" value="ENSSFAP00005020669.1"/>
    <property type="gene ID" value="ENSSFAG00005010777.1"/>
</dbReference>
<sequence length="178" mass="19616">VISLLVFLISIQISQATTLELVREAVNGAADELAPMGGLLHLQTLEDKGDFLQAVTQFKDGLLTFGVLEEVVRNPNVLQSIFLEDTTPLSAKDLTDLFKPILSQAGSNRRRILVFATGLEKIPHSSRFPKANTCSLTLSIPVGLSYEDFKANMDFGIGQTVFYIPLQHYWGYGAGWSR</sequence>
<dbReference type="Proteomes" id="UP000472267">
    <property type="component" value="Chromosome 14"/>
</dbReference>
<reference evidence="2" key="3">
    <citation type="submission" date="2025-09" db="UniProtKB">
        <authorList>
            <consortium name="Ensembl"/>
        </authorList>
    </citation>
    <scope>IDENTIFICATION</scope>
</reference>
<keyword evidence="1" id="KW-0732">Signal</keyword>
<dbReference type="GO" id="GO:0004842">
    <property type="term" value="F:ubiquitin-protein transferase activity"/>
    <property type="evidence" value="ECO:0007669"/>
    <property type="project" value="InterPro"/>
</dbReference>
<evidence type="ECO:0000256" key="1">
    <source>
        <dbReference type="SAM" id="SignalP"/>
    </source>
</evidence>
<dbReference type="InterPro" id="IPR035983">
    <property type="entry name" value="Hect_E3_ubiquitin_ligase"/>
</dbReference>
<dbReference type="AlphaFoldDB" id="A0A672H2K5"/>
<organism evidence="2 3">
    <name type="scientific">Salarias fasciatus</name>
    <name type="common">Jewelled blenny</name>
    <name type="synonym">Blennius fasciatus</name>
    <dbReference type="NCBI Taxonomy" id="181472"/>
    <lineage>
        <taxon>Eukaryota</taxon>
        <taxon>Metazoa</taxon>
        <taxon>Chordata</taxon>
        <taxon>Craniata</taxon>
        <taxon>Vertebrata</taxon>
        <taxon>Euteleostomi</taxon>
        <taxon>Actinopterygii</taxon>
        <taxon>Neopterygii</taxon>
        <taxon>Teleostei</taxon>
        <taxon>Neoteleostei</taxon>
        <taxon>Acanthomorphata</taxon>
        <taxon>Ovalentaria</taxon>
        <taxon>Blenniimorphae</taxon>
        <taxon>Blenniiformes</taxon>
        <taxon>Blennioidei</taxon>
        <taxon>Blenniidae</taxon>
        <taxon>Salariinae</taxon>
        <taxon>Salarias</taxon>
    </lineage>
</organism>
<dbReference type="InParanoid" id="A0A672H2K5"/>
<proteinExistence type="predicted"/>
<accession>A0A672H2K5</accession>
<reference evidence="2" key="2">
    <citation type="submission" date="2025-08" db="UniProtKB">
        <authorList>
            <consortium name="Ensembl"/>
        </authorList>
    </citation>
    <scope>IDENTIFICATION</scope>
</reference>
<dbReference type="SUPFAM" id="SSF56204">
    <property type="entry name" value="Hect, E3 ligase catalytic domain"/>
    <property type="match status" value="1"/>
</dbReference>
<name>A0A672H2K5_SALFA</name>
<keyword evidence="3" id="KW-1185">Reference proteome</keyword>
<feature type="chain" id="PRO_5025427427" evidence="1">
    <location>
        <begin position="17"/>
        <end position="178"/>
    </location>
</feature>
<evidence type="ECO:0000313" key="2">
    <source>
        <dbReference type="Ensembl" id="ENSSFAP00005020669.1"/>
    </source>
</evidence>
<evidence type="ECO:0000313" key="3">
    <source>
        <dbReference type="Proteomes" id="UP000472267"/>
    </source>
</evidence>
<feature type="signal peptide" evidence="1">
    <location>
        <begin position="1"/>
        <end position="16"/>
    </location>
</feature>
<protein>
    <submittedName>
        <fullName evidence="2">Uncharacterized protein</fullName>
    </submittedName>
</protein>
<reference evidence="2" key="1">
    <citation type="submission" date="2019-06" db="EMBL/GenBank/DDBJ databases">
        <authorList>
            <consortium name="Wellcome Sanger Institute Data Sharing"/>
        </authorList>
    </citation>
    <scope>NUCLEOTIDE SEQUENCE [LARGE SCALE GENOMIC DNA]</scope>
</reference>